<protein>
    <submittedName>
        <fullName evidence="2">Uncharacterized protein</fullName>
    </submittedName>
</protein>
<sequence length="35" mass="3923">MIVHPLVDTLLNVFVFVFMGVVAWLYTGAPTKLDD</sequence>
<organism evidence="2 3">
    <name type="scientific">Roseospira visakhapatnamensis</name>
    <dbReference type="NCBI Taxonomy" id="390880"/>
    <lineage>
        <taxon>Bacteria</taxon>
        <taxon>Pseudomonadati</taxon>
        <taxon>Pseudomonadota</taxon>
        <taxon>Alphaproteobacteria</taxon>
        <taxon>Rhodospirillales</taxon>
        <taxon>Rhodospirillaceae</taxon>
        <taxon>Roseospira</taxon>
    </lineage>
</organism>
<dbReference type="Proteomes" id="UP000554286">
    <property type="component" value="Unassembled WGS sequence"/>
</dbReference>
<keyword evidence="1" id="KW-0812">Transmembrane</keyword>
<proteinExistence type="predicted"/>
<keyword evidence="1" id="KW-0472">Membrane</keyword>
<gene>
    <name evidence="2" type="ORF">GGD89_001982</name>
</gene>
<feature type="transmembrane region" description="Helical" evidence="1">
    <location>
        <begin position="6"/>
        <end position="26"/>
    </location>
</feature>
<reference evidence="2 3" key="1">
    <citation type="submission" date="2020-08" db="EMBL/GenBank/DDBJ databases">
        <title>Genome sequencing of Purple Non-Sulfur Bacteria from various extreme environments.</title>
        <authorList>
            <person name="Mayer M."/>
        </authorList>
    </citation>
    <scope>NUCLEOTIDE SEQUENCE [LARGE SCALE GENOMIC DNA]</scope>
    <source>
        <strain evidence="2 3">JA131</strain>
    </source>
</reference>
<accession>A0A7W6RD30</accession>
<dbReference type="EMBL" id="JACIGK010000013">
    <property type="protein sequence ID" value="MBB4266351.1"/>
    <property type="molecule type" value="Genomic_DNA"/>
</dbReference>
<name>A0A7W6RD30_9PROT</name>
<dbReference type="AlphaFoldDB" id="A0A7W6RD30"/>
<keyword evidence="1" id="KW-1133">Transmembrane helix</keyword>
<evidence type="ECO:0000313" key="3">
    <source>
        <dbReference type="Proteomes" id="UP000554286"/>
    </source>
</evidence>
<keyword evidence="3" id="KW-1185">Reference proteome</keyword>
<evidence type="ECO:0000256" key="1">
    <source>
        <dbReference type="SAM" id="Phobius"/>
    </source>
</evidence>
<comment type="caution">
    <text evidence="2">The sequence shown here is derived from an EMBL/GenBank/DDBJ whole genome shotgun (WGS) entry which is preliminary data.</text>
</comment>
<evidence type="ECO:0000313" key="2">
    <source>
        <dbReference type="EMBL" id="MBB4266351.1"/>
    </source>
</evidence>